<dbReference type="InterPro" id="IPR013106">
    <property type="entry name" value="Ig_V-set"/>
</dbReference>
<dbReference type="Proteomes" id="UP000585614">
    <property type="component" value="Unassembled WGS sequence"/>
</dbReference>
<dbReference type="PROSITE" id="PS50835">
    <property type="entry name" value="IG_LIKE"/>
    <property type="match status" value="1"/>
</dbReference>
<keyword evidence="4" id="KW-0732">Signal</keyword>
<evidence type="ECO:0000256" key="3">
    <source>
        <dbReference type="ARBA" id="ARBA00043265"/>
    </source>
</evidence>
<gene>
    <name evidence="6" type="ORF">mRhiFer1_009709</name>
</gene>
<evidence type="ECO:0000256" key="2">
    <source>
        <dbReference type="ARBA" id="ARBA00023130"/>
    </source>
</evidence>
<dbReference type="PANTHER" id="PTHR23266">
    <property type="entry name" value="IMMUNOGLOBULIN HEAVY CHAIN"/>
    <property type="match status" value="1"/>
</dbReference>
<protein>
    <recommendedName>
        <fullName evidence="5">Ig-like domain-containing protein</fullName>
    </recommendedName>
</protein>
<comment type="caution">
    <text evidence="6">The sequence shown here is derived from an EMBL/GenBank/DDBJ whole genome shotgun (WGS) entry which is preliminary data.</text>
</comment>
<feature type="chain" id="PRO_5029503462" description="Ig-like domain-containing protein" evidence="4">
    <location>
        <begin position="20"/>
        <end position="198"/>
    </location>
</feature>
<dbReference type="InterPro" id="IPR003599">
    <property type="entry name" value="Ig_sub"/>
</dbReference>
<dbReference type="InterPro" id="IPR013783">
    <property type="entry name" value="Ig-like_fold"/>
</dbReference>
<feature type="domain" description="Ig-like" evidence="5">
    <location>
        <begin position="14"/>
        <end position="135"/>
    </location>
</feature>
<evidence type="ECO:0000313" key="7">
    <source>
        <dbReference type="Proteomes" id="UP000585614"/>
    </source>
</evidence>
<evidence type="ECO:0000256" key="1">
    <source>
        <dbReference type="ARBA" id="ARBA00022859"/>
    </source>
</evidence>
<sequence>MDTLCSTLLLLTVPSWVLSQVTLQESGPGLVRPTQTLTLTCSFSGFSLSTSGMGVGWVRQPPGKALEWLATIWWDDDKYYSPSLKSRLSISKDTSRNQVVLTMTSMDPADTATYFCARRHRDTAQGAPVQEPRLGLSGPHVCSTGTCGTWHFLPGSGVPPHPQPRIPVFLSLLSLEDPRPCECCMQVRGSILFHQHST</sequence>
<organism evidence="6 7">
    <name type="scientific">Rhinolophus ferrumequinum</name>
    <name type="common">Greater horseshoe bat</name>
    <dbReference type="NCBI Taxonomy" id="59479"/>
    <lineage>
        <taxon>Eukaryota</taxon>
        <taxon>Metazoa</taxon>
        <taxon>Chordata</taxon>
        <taxon>Craniata</taxon>
        <taxon>Vertebrata</taxon>
        <taxon>Euteleostomi</taxon>
        <taxon>Mammalia</taxon>
        <taxon>Eutheria</taxon>
        <taxon>Laurasiatheria</taxon>
        <taxon>Chiroptera</taxon>
        <taxon>Yinpterochiroptera</taxon>
        <taxon>Rhinolophoidea</taxon>
        <taxon>Rhinolophidae</taxon>
        <taxon>Rhinolophinae</taxon>
        <taxon>Rhinolophus</taxon>
    </lineage>
</organism>
<name>A0A7J7QYT6_RHIFE</name>
<evidence type="ECO:0000256" key="4">
    <source>
        <dbReference type="SAM" id="SignalP"/>
    </source>
</evidence>
<dbReference type="SUPFAM" id="SSF48726">
    <property type="entry name" value="Immunoglobulin"/>
    <property type="match status" value="1"/>
</dbReference>
<dbReference type="GO" id="GO:0005576">
    <property type="term" value="C:extracellular region"/>
    <property type="evidence" value="ECO:0007669"/>
    <property type="project" value="UniProtKB-ARBA"/>
</dbReference>
<dbReference type="FunFam" id="2.60.40.10:FF:001791">
    <property type="entry name" value="Ig gamma-2B chain C region"/>
    <property type="match status" value="1"/>
</dbReference>
<reference evidence="6 7" key="1">
    <citation type="journal article" date="2020" name="Nature">
        <title>Six reference-quality genomes reveal evolution of bat adaptations.</title>
        <authorList>
            <person name="Jebb D."/>
            <person name="Huang Z."/>
            <person name="Pippel M."/>
            <person name="Hughes G.M."/>
            <person name="Lavrichenko K."/>
            <person name="Devanna P."/>
            <person name="Winkler S."/>
            <person name="Jermiin L.S."/>
            <person name="Skirmuntt E.C."/>
            <person name="Katzourakis A."/>
            <person name="Burkitt-Gray L."/>
            <person name="Ray D.A."/>
            <person name="Sullivan K.A.M."/>
            <person name="Roscito J.G."/>
            <person name="Kirilenko B.M."/>
            <person name="Davalos L.M."/>
            <person name="Corthals A.P."/>
            <person name="Power M.L."/>
            <person name="Jones G."/>
            <person name="Ransome R.D."/>
            <person name="Dechmann D.K.N."/>
            <person name="Locatelli A.G."/>
            <person name="Puechmaille S.J."/>
            <person name="Fedrigo O."/>
            <person name="Jarvis E.D."/>
            <person name="Hiller M."/>
            <person name="Vernes S.C."/>
            <person name="Myers E.W."/>
            <person name="Teeling E.C."/>
        </authorList>
    </citation>
    <scope>NUCLEOTIDE SEQUENCE [LARGE SCALE GENOMIC DNA]</scope>
    <source>
        <strain evidence="6">MRhiFer1</strain>
        <tissue evidence="6">Lung</tissue>
    </source>
</reference>
<dbReference type="Pfam" id="PF07686">
    <property type="entry name" value="V-set"/>
    <property type="match status" value="1"/>
</dbReference>
<keyword evidence="3" id="KW-1280">Immunoglobulin</keyword>
<dbReference type="GO" id="GO:0019814">
    <property type="term" value="C:immunoglobulin complex"/>
    <property type="evidence" value="ECO:0007669"/>
    <property type="project" value="UniProtKB-KW"/>
</dbReference>
<dbReference type="EMBL" id="JACAGC010000038">
    <property type="protein sequence ID" value="KAF6268943.1"/>
    <property type="molecule type" value="Genomic_DNA"/>
</dbReference>
<dbReference type="SMART" id="SM00409">
    <property type="entry name" value="IG"/>
    <property type="match status" value="1"/>
</dbReference>
<dbReference type="Gene3D" id="2.60.40.10">
    <property type="entry name" value="Immunoglobulins"/>
    <property type="match status" value="1"/>
</dbReference>
<accession>A0A7J7QYT6</accession>
<dbReference type="GO" id="GO:0002250">
    <property type="term" value="P:adaptive immune response"/>
    <property type="evidence" value="ECO:0007669"/>
    <property type="project" value="UniProtKB-KW"/>
</dbReference>
<keyword evidence="1" id="KW-0391">Immunity</keyword>
<dbReference type="SMART" id="SM00406">
    <property type="entry name" value="IGv"/>
    <property type="match status" value="1"/>
</dbReference>
<evidence type="ECO:0000313" key="6">
    <source>
        <dbReference type="EMBL" id="KAF6268943.1"/>
    </source>
</evidence>
<dbReference type="InterPro" id="IPR050199">
    <property type="entry name" value="IgHV"/>
</dbReference>
<evidence type="ECO:0000259" key="5">
    <source>
        <dbReference type="PROSITE" id="PS50835"/>
    </source>
</evidence>
<dbReference type="InterPro" id="IPR036179">
    <property type="entry name" value="Ig-like_dom_sf"/>
</dbReference>
<feature type="signal peptide" evidence="4">
    <location>
        <begin position="1"/>
        <end position="19"/>
    </location>
</feature>
<proteinExistence type="predicted"/>
<keyword evidence="2" id="KW-1064">Adaptive immunity</keyword>
<dbReference type="InterPro" id="IPR007110">
    <property type="entry name" value="Ig-like_dom"/>
</dbReference>
<dbReference type="AlphaFoldDB" id="A0A7J7QYT6"/>